<feature type="non-terminal residue" evidence="1">
    <location>
        <position position="1"/>
    </location>
</feature>
<dbReference type="Proteomes" id="UP000709295">
    <property type="component" value="Unassembled WGS sequence"/>
</dbReference>
<proteinExistence type="predicted"/>
<gene>
    <name evidence="1" type="ORF">JG688_00003300</name>
</gene>
<evidence type="ECO:0000313" key="1">
    <source>
        <dbReference type="EMBL" id="KAG6973953.1"/>
    </source>
</evidence>
<name>A0A8J5MC63_9STRA</name>
<comment type="caution">
    <text evidence="1">The sequence shown here is derived from an EMBL/GenBank/DDBJ whole genome shotgun (WGS) entry which is preliminary data.</text>
</comment>
<evidence type="ECO:0000313" key="2">
    <source>
        <dbReference type="Proteomes" id="UP000709295"/>
    </source>
</evidence>
<reference evidence="1" key="1">
    <citation type="submission" date="2021-01" db="EMBL/GenBank/DDBJ databases">
        <title>Phytophthora aleatoria, a newly-described species from Pinus radiata is distinct from Phytophthora cactorum isolates based on comparative genomics.</title>
        <authorList>
            <person name="Mcdougal R."/>
            <person name="Panda P."/>
            <person name="Williams N."/>
            <person name="Studholme D.J."/>
        </authorList>
    </citation>
    <scope>NUCLEOTIDE SEQUENCE</scope>
    <source>
        <strain evidence="1">NZFS 4037</strain>
    </source>
</reference>
<protein>
    <submittedName>
        <fullName evidence="1">Uncharacterized protein</fullName>
    </submittedName>
</protein>
<dbReference type="EMBL" id="JAENGY010000099">
    <property type="protein sequence ID" value="KAG6973953.1"/>
    <property type="molecule type" value="Genomic_DNA"/>
</dbReference>
<organism evidence="1 2">
    <name type="scientific">Phytophthora aleatoria</name>
    <dbReference type="NCBI Taxonomy" id="2496075"/>
    <lineage>
        <taxon>Eukaryota</taxon>
        <taxon>Sar</taxon>
        <taxon>Stramenopiles</taxon>
        <taxon>Oomycota</taxon>
        <taxon>Peronosporomycetes</taxon>
        <taxon>Peronosporales</taxon>
        <taxon>Peronosporaceae</taxon>
        <taxon>Phytophthora</taxon>
    </lineage>
</organism>
<dbReference type="AlphaFoldDB" id="A0A8J5MC63"/>
<keyword evidence="2" id="KW-1185">Reference proteome</keyword>
<sequence>IFDAIDAFKENYPLLLKKEFSLAKVLICYLHLKKYLRTEMSTKVYGGRDAVTVDRVGDADETEYDRGLRYMFYLLDSFDEKGRLLEPKHPLLVYFMRNWHARKDMWAVYERGHIAHLGNHTNNRYAVFFLPKNLLIVC</sequence>
<accession>A0A8J5MC63</accession>